<reference evidence="2" key="1">
    <citation type="journal article" date="2020" name="G3 (Bethesda)">
        <title>High-Quality Assemblies for Three Invasive Social Wasps from the &lt;i&gt;Vespula&lt;/i&gt; Genus.</title>
        <authorList>
            <person name="Harrop T.W.R."/>
            <person name="Guhlin J."/>
            <person name="McLaughlin G.M."/>
            <person name="Permina E."/>
            <person name="Stockwell P."/>
            <person name="Gilligan J."/>
            <person name="Le Lec M.F."/>
            <person name="Gruber M.A.M."/>
            <person name="Quinn O."/>
            <person name="Lovegrove M."/>
            <person name="Duncan E.J."/>
            <person name="Remnant E.J."/>
            <person name="Van Eeckhoven J."/>
            <person name="Graham B."/>
            <person name="Knapp R.A."/>
            <person name="Langford K.W."/>
            <person name="Kronenberg Z."/>
            <person name="Press M.O."/>
            <person name="Eacker S.M."/>
            <person name="Wilson-Rankin E.E."/>
            <person name="Purcell J."/>
            <person name="Lester P.J."/>
            <person name="Dearden P.K."/>
        </authorList>
    </citation>
    <scope>NUCLEOTIDE SEQUENCE</scope>
    <source>
        <strain evidence="2">Linc-1</strain>
    </source>
</reference>
<evidence type="ECO:0000313" key="2">
    <source>
        <dbReference type="EMBL" id="KAF7393663.1"/>
    </source>
</evidence>
<gene>
    <name evidence="2" type="ORF">HZH68_010482</name>
</gene>
<organism evidence="2 3">
    <name type="scientific">Vespula germanica</name>
    <name type="common">German yellow jacket</name>
    <name type="synonym">Paravespula germanica</name>
    <dbReference type="NCBI Taxonomy" id="30212"/>
    <lineage>
        <taxon>Eukaryota</taxon>
        <taxon>Metazoa</taxon>
        <taxon>Ecdysozoa</taxon>
        <taxon>Arthropoda</taxon>
        <taxon>Hexapoda</taxon>
        <taxon>Insecta</taxon>
        <taxon>Pterygota</taxon>
        <taxon>Neoptera</taxon>
        <taxon>Endopterygota</taxon>
        <taxon>Hymenoptera</taxon>
        <taxon>Apocrita</taxon>
        <taxon>Aculeata</taxon>
        <taxon>Vespoidea</taxon>
        <taxon>Vespidae</taxon>
        <taxon>Vespinae</taxon>
        <taxon>Vespula</taxon>
    </lineage>
</organism>
<comment type="caution">
    <text evidence="2">The sequence shown here is derived from an EMBL/GenBank/DDBJ whole genome shotgun (WGS) entry which is preliminary data.</text>
</comment>
<keyword evidence="3" id="KW-1185">Reference proteome</keyword>
<dbReference type="EMBL" id="JACSDZ010000010">
    <property type="protein sequence ID" value="KAF7393663.1"/>
    <property type="molecule type" value="Genomic_DNA"/>
</dbReference>
<evidence type="ECO:0000256" key="1">
    <source>
        <dbReference type="SAM" id="MobiDB-lite"/>
    </source>
</evidence>
<feature type="region of interest" description="Disordered" evidence="1">
    <location>
        <begin position="95"/>
        <end position="125"/>
    </location>
</feature>
<feature type="region of interest" description="Disordered" evidence="1">
    <location>
        <begin position="148"/>
        <end position="175"/>
    </location>
</feature>
<feature type="region of interest" description="Disordered" evidence="1">
    <location>
        <begin position="1"/>
        <end position="20"/>
    </location>
</feature>
<evidence type="ECO:0000313" key="3">
    <source>
        <dbReference type="Proteomes" id="UP000617340"/>
    </source>
</evidence>
<dbReference type="Proteomes" id="UP000617340">
    <property type="component" value="Unassembled WGS sequence"/>
</dbReference>
<accession>A0A834N467</accession>
<proteinExistence type="predicted"/>
<protein>
    <submittedName>
        <fullName evidence="2">Uncharacterized protein</fullName>
    </submittedName>
</protein>
<dbReference type="AlphaFoldDB" id="A0A834N467"/>
<sequence>MCRGSMSGERRTANGNGASEGRFAHAAQILPTKGWNRLEAICSTIKSGRHSAIEMKVHALLDPQAPWSIWRPPYIVVFTGGRRRLGTPCRHGDATVTRWRRKGGDGGGGGGGGEKDGSSSGSGGEGVDVGCVTCARGLWARMIKAAKGKGGGGGGGSGGNGCGGGGGGGAGAGAG</sequence>
<name>A0A834N467_VESGE</name>